<gene>
    <name evidence="1" type="ORF">ZEAMMB73_Zm00001d011292</name>
</gene>
<organism evidence="1">
    <name type="scientific">Zea mays</name>
    <name type="common">Maize</name>
    <dbReference type="NCBI Taxonomy" id="4577"/>
    <lineage>
        <taxon>Eukaryota</taxon>
        <taxon>Viridiplantae</taxon>
        <taxon>Streptophyta</taxon>
        <taxon>Embryophyta</taxon>
        <taxon>Tracheophyta</taxon>
        <taxon>Spermatophyta</taxon>
        <taxon>Magnoliopsida</taxon>
        <taxon>Liliopsida</taxon>
        <taxon>Poales</taxon>
        <taxon>Poaceae</taxon>
        <taxon>PACMAD clade</taxon>
        <taxon>Panicoideae</taxon>
        <taxon>Andropogonodae</taxon>
        <taxon>Andropogoneae</taxon>
        <taxon>Tripsacinae</taxon>
        <taxon>Zea</taxon>
    </lineage>
</organism>
<sequence length="105" mass="10299">MGKSLVMPRAASFSTIRGEVPSLAISSPFSAPVSTPSPSPSPGQGPAHDAGVDLNPRGAVEQWNARLGGSGDLAAGAWHGPGGAAGGESGATTRSLRYMAAGMGL</sequence>
<name>A0A1D6FYP3_MAIZE</name>
<protein>
    <submittedName>
        <fullName evidence="1">Uncharacterized protein</fullName>
    </submittedName>
</protein>
<accession>A0A1D6FYP3</accession>
<reference evidence="1" key="1">
    <citation type="submission" date="2015-12" db="EMBL/GenBank/DDBJ databases">
        <title>Update maize B73 reference genome by single molecule sequencing technologies.</title>
        <authorList>
            <consortium name="Maize Genome Sequencing Project"/>
            <person name="Ware D."/>
        </authorList>
    </citation>
    <scope>NUCLEOTIDE SEQUENCE</scope>
    <source>
        <tissue evidence="1">Seedling</tissue>
    </source>
</reference>
<evidence type="ECO:0000313" key="1">
    <source>
        <dbReference type="EMBL" id="AQK96450.1"/>
    </source>
</evidence>
<dbReference type="OMA" id="WNARCLG"/>
<dbReference type="EMBL" id="CM000784">
    <property type="protein sequence ID" value="AQK96450.1"/>
    <property type="molecule type" value="Genomic_DNA"/>
</dbReference>
<dbReference type="AlphaFoldDB" id="A0A1D6FYP3"/>
<dbReference type="InParanoid" id="A0A1D6FYP3"/>
<proteinExistence type="predicted"/>